<reference evidence="3 4" key="1">
    <citation type="submission" date="2017-02" db="EMBL/GenBank/DDBJ databases">
        <authorList>
            <person name="Peterson S.W."/>
        </authorList>
    </citation>
    <scope>NUCLEOTIDE SEQUENCE [LARGE SCALE GENOMIC DNA]</scope>
    <source>
        <strain evidence="3">C6</strain>
    </source>
</reference>
<protein>
    <submittedName>
        <fullName evidence="3">Uncharacterized protein</fullName>
    </submittedName>
</protein>
<keyword evidence="1" id="KW-0472">Membrane</keyword>
<feature type="transmembrane region" description="Helical" evidence="1">
    <location>
        <begin position="36"/>
        <end position="53"/>
    </location>
</feature>
<name>A0A1R7QAW9_ACIJO</name>
<dbReference type="InterPro" id="IPR009883">
    <property type="entry name" value="YgfX"/>
</dbReference>
<reference evidence="2" key="2">
    <citation type="submission" date="2022-09" db="EMBL/GenBank/DDBJ databases">
        <title>Intensive care unit water sources are persistently colonized with multi-drug resistant bacteria and are the site of extensive horizontal gene transfer of antibiotic resistance genes.</title>
        <authorList>
            <person name="Diorio-Toth L."/>
        </authorList>
    </citation>
    <scope>NUCLEOTIDE SEQUENCE</scope>
    <source>
        <strain evidence="2">GD03920</strain>
    </source>
</reference>
<sequence>MEHRHFQLKPSRLAYVFQLSIYAVLMLVLYQLLPLGLWLIALVAGFVLYLFFLRGPQHFQLQHLDGRDWSLSLQKQTNVQRVQISHIVDHRAYIVIYFQHFRAKPMLVWCDQLPITQWKALKILTKMQ</sequence>
<accession>A0A1R7QAW9</accession>
<gene>
    <name evidence="3" type="ORF">ACNJC6_00991</name>
    <name evidence="2" type="ORF">N5C10_14210</name>
</gene>
<dbReference type="RefSeq" id="WP_062032505.1">
    <property type="nucleotide sequence ID" value="NZ_CP045099.1"/>
</dbReference>
<proteinExistence type="predicted"/>
<dbReference type="AlphaFoldDB" id="A0A1R7QAW9"/>
<evidence type="ECO:0000256" key="1">
    <source>
        <dbReference type="SAM" id="Phobius"/>
    </source>
</evidence>
<organism evidence="3 4">
    <name type="scientific">Acinetobacter johnsonii</name>
    <dbReference type="NCBI Taxonomy" id="40214"/>
    <lineage>
        <taxon>Bacteria</taxon>
        <taxon>Pseudomonadati</taxon>
        <taxon>Pseudomonadota</taxon>
        <taxon>Gammaproteobacteria</taxon>
        <taxon>Moraxellales</taxon>
        <taxon>Moraxellaceae</taxon>
        <taxon>Acinetobacter</taxon>
    </lineage>
</organism>
<evidence type="ECO:0000313" key="3">
    <source>
        <dbReference type="EMBL" id="SJX21377.1"/>
    </source>
</evidence>
<feature type="transmembrane region" description="Helical" evidence="1">
    <location>
        <begin position="12"/>
        <end position="30"/>
    </location>
</feature>
<dbReference type="EMBL" id="JAOCBE010000001">
    <property type="protein sequence ID" value="MDH0970338.1"/>
    <property type="molecule type" value="Genomic_DNA"/>
</dbReference>
<dbReference type="Proteomes" id="UP000196240">
    <property type="component" value="Unassembled WGS sequence"/>
</dbReference>
<keyword evidence="1" id="KW-1133">Transmembrane helix</keyword>
<dbReference type="Proteomes" id="UP001159915">
    <property type="component" value="Unassembled WGS sequence"/>
</dbReference>
<keyword evidence="1" id="KW-0812">Transmembrane</keyword>
<dbReference type="Pfam" id="PF07254">
    <property type="entry name" value="Cpta_toxin"/>
    <property type="match status" value="1"/>
</dbReference>
<evidence type="ECO:0000313" key="4">
    <source>
        <dbReference type="Proteomes" id="UP000196240"/>
    </source>
</evidence>
<evidence type="ECO:0000313" key="2">
    <source>
        <dbReference type="EMBL" id="MDH0970338.1"/>
    </source>
</evidence>
<dbReference type="EMBL" id="FUUY01000003">
    <property type="protein sequence ID" value="SJX21377.1"/>
    <property type="molecule type" value="Genomic_DNA"/>
</dbReference>